<gene>
    <name evidence="4" type="ordered locus">SVI_1646</name>
</gene>
<organism evidence="4 5">
    <name type="scientific">Shewanella violacea (strain JCM 10179 / CIP 106290 / LMG 19151 / DSS12)</name>
    <dbReference type="NCBI Taxonomy" id="637905"/>
    <lineage>
        <taxon>Bacteria</taxon>
        <taxon>Pseudomonadati</taxon>
        <taxon>Pseudomonadota</taxon>
        <taxon>Gammaproteobacteria</taxon>
        <taxon>Alteromonadales</taxon>
        <taxon>Shewanellaceae</taxon>
        <taxon>Shewanella</taxon>
    </lineage>
</organism>
<accession>D4ZIW8</accession>
<dbReference type="AlphaFoldDB" id="D4ZIW8"/>
<dbReference type="InterPro" id="IPR001647">
    <property type="entry name" value="HTH_TetR"/>
</dbReference>
<dbReference type="Proteomes" id="UP000002350">
    <property type="component" value="Chromosome"/>
</dbReference>
<evidence type="ECO:0000313" key="5">
    <source>
        <dbReference type="Proteomes" id="UP000002350"/>
    </source>
</evidence>
<dbReference type="InterPro" id="IPR009057">
    <property type="entry name" value="Homeodomain-like_sf"/>
</dbReference>
<feature type="domain" description="HTH tetR-type" evidence="3">
    <location>
        <begin position="25"/>
        <end position="85"/>
    </location>
</feature>
<evidence type="ECO:0000256" key="1">
    <source>
        <dbReference type="ARBA" id="ARBA00023125"/>
    </source>
</evidence>
<proteinExistence type="predicted"/>
<dbReference type="eggNOG" id="COG3226">
    <property type="taxonomic scope" value="Bacteria"/>
</dbReference>
<dbReference type="Gene3D" id="1.10.357.10">
    <property type="entry name" value="Tetracycline Repressor, domain 2"/>
    <property type="match status" value="1"/>
</dbReference>
<sequence>MRAGEPVMTHQLTYVGRQTSRSDGEARRLVILEATLRLIVREGIRGVRHRAVAKEADVPLASTTYYFKDIKDLISDSLTYFAEKTLWMNKELEIRSFELLKQLSSVRLGAGEGDYKASDDTELLVSKLTLFISAHIREQVSRRDDRILEVAFHEEALRNKQLASAIKRLDESLLSTVQGFFQQLDSSNSLADAYQIIGLIKLLEYQSIVRDDKGEPGPDFEKIFSVTIRNIIRGIVS</sequence>
<dbReference type="SUPFAM" id="SSF46689">
    <property type="entry name" value="Homeodomain-like"/>
    <property type="match status" value="1"/>
</dbReference>
<dbReference type="GO" id="GO:0003677">
    <property type="term" value="F:DNA binding"/>
    <property type="evidence" value="ECO:0007669"/>
    <property type="project" value="UniProtKB-UniRule"/>
</dbReference>
<keyword evidence="5" id="KW-1185">Reference proteome</keyword>
<dbReference type="HOGENOM" id="CLU_069356_21_1_6"/>
<keyword evidence="1 2" id="KW-0238">DNA-binding</keyword>
<evidence type="ECO:0000256" key="2">
    <source>
        <dbReference type="PROSITE-ProRule" id="PRU00335"/>
    </source>
</evidence>
<evidence type="ECO:0000313" key="4">
    <source>
        <dbReference type="EMBL" id="BAJ01617.1"/>
    </source>
</evidence>
<dbReference type="EMBL" id="AP011177">
    <property type="protein sequence ID" value="BAJ01617.1"/>
    <property type="molecule type" value="Genomic_DNA"/>
</dbReference>
<dbReference type="Pfam" id="PF00440">
    <property type="entry name" value="TetR_N"/>
    <property type="match status" value="1"/>
</dbReference>
<feature type="DNA-binding region" description="H-T-H motif" evidence="2">
    <location>
        <begin position="48"/>
        <end position="67"/>
    </location>
</feature>
<protein>
    <submittedName>
        <fullName evidence="4">Transcriptional regulator, TetR family</fullName>
    </submittedName>
</protein>
<dbReference type="KEGG" id="svo:SVI_1646"/>
<dbReference type="STRING" id="637905.SVI_1646"/>
<name>D4ZIW8_SHEVD</name>
<dbReference type="PROSITE" id="PS50977">
    <property type="entry name" value="HTH_TETR_2"/>
    <property type="match status" value="1"/>
</dbReference>
<reference evidence="5" key="1">
    <citation type="journal article" date="2010" name="Mol. Biosyst.">
        <title>Complete genome sequence and comparative analysis of Shewanella violacea, a psychrophilic and piezophilic bacterium from deep sea floor sediments.</title>
        <authorList>
            <person name="Aono E."/>
            <person name="Baba T."/>
            <person name="Ara T."/>
            <person name="Nishi T."/>
            <person name="Nakamichi T."/>
            <person name="Inamoto E."/>
            <person name="Toyonaga H."/>
            <person name="Hasegawa M."/>
            <person name="Takai Y."/>
            <person name="Okumura Y."/>
            <person name="Baba M."/>
            <person name="Tomita M."/>
            <person name="Kato C."/>
            <person name="Oshima T."/>
            <person name="Nakasone K."/>
            <person name="Mori H."/>
        </authorList>
    </citation>
    <scope>NUCLEOTIDE SEQUENCE [LARGE SCALE GENOMIC DNA]</scope>
    <source>
        <strain evidence="5">JCM 10179 / CIP 106290 / LMG 19151 / DSS12</strain>
    </source>
</reference>
<evidence type="ECO:0000259" key="3">
    <source>
        <dbReference type="PROSITE" id="PS50977"/>
    </source>
</evidence>